<keyword evidence="6" id="KW-1185">Reference proteome</keyword>
<dbReference type="AlphaFoldDB" id="A0A934RTP2"/>
<evidence type="ECO:0000256" key="2">
    <source>
        <dbReference type="ARBA" id="ARBA00022679"/>
    </source>
</evidence>
<evidence type="ECO:0000259" key="4">
    <source>
        <dbReference type="Pfam" id="PF13439"/>
    </source>
</evidence>
<feature type="domain" description="Glycosyl transferase family 1" evidence="3">
    <location>
        <begin position="197"/>
        <end position="350"/>
    </location>
</feature>
<dbReference type="EMBL" id="JAENIL010000017">
    <property type="protein sequence ID" value="MBK1877405.1"/>
    <property type="molecule type" value="Genomic_DNA"/>
</dbReference>
<dbReference type="RefSeq" id="WP_200355617.1">
    <property type="nucleotide sequence ID" value="NZ_JAENIL010000017.1"/>
</dbReference>
<proteinExistence type="predicted"/>
<keyword evidence="2" id="KW-0808">Transferase</keyword>
<protein>
    <submittedName>
        <fullName evidence="5">Glycosyltransferase</fullName>
    </submittedName>
</protein>
<evidence type="ECO:0000313" key="6">
    <source>
        <dbReference type="Proteomes" id="UP000617628"/>
    </source>
</evidence>
<gene>
    <name evidence="5" type="ORF">JIN87_11045</name>
</gene>
<evidence type="ECO:0000256" key="1">
    <source>
        <dbReference type="ARBA" id="ARBA00022676"/>
    </source>
</evidence>
<comment type="caution">
    <text evidence="5">The sequence shown here is derived from an EMBL/GenBank/DDBJ whole genome shotgun (WGS) entry which is preliminary data.</text>
</comment>
<accession>A0A934RTP2</accession>
<name>A0A934RTP2_9BACT</name>
<dbReference type="PANTHER" id="PTHR12526">
    <property type="entry name" value="GLYCOSYLTRANSFERASE"/>
    <property type="match status" value="1"/>
</dbReference>
<organism evidence="5 6">
    <name type="scientific">Pelagicoccus mobilis</name>
    <dbReference type="NCBI Taxonomy" id="415221"/>
    <lineage>
        <taxon>Bacteria</taxon>
        <taxon>Pseudomonadati</taxon>
        <taxon>Verrucomicrobiota</taxon>
        <taxon>Opitutia</taxon>
        <taxon>Puniceicoccales</taxon>
        <taxon>Pelagicoccaceae</taxon>
        <taxon>Pelagicoccus</taxon>
    </lineage>
</organism>
<keyword evidence="1" id="KW-0328">Glycosyltransferase</keyword>
<dbReference type="GO" id="GO:0016757">
    <property type="term" value="F:glycosyltransferase activity"/>
    <property type="evidence" value="ECO:0007669"/>
    <property type="project" value="UniProtKB-KW"/>
</dbReference>
<dbReference type="Gene3D" id="3.40.50.2000">
    <property type="entry name" value="Glycogen Phosphorylase B"/>
    <property type="match status" value="2"/>
</dbReference>
<dbReference type="Pfam" id="PF00534">
    <property type="entry name" value="Glycos_transf_1"/>
    <property type="match status" value="1"/>
</dbReference>
<dbReference type="CDD" id="cd03811">
    <property type="entry name" value="GT4_GT28_WabH-like"/>
    <property type="match status" value="1"/>
</dbReference>
<dbReference type="InterPro" id="IPR028098">
    <property type="entry name" value="Glyco_trans_4-like_N"/>
</dbReference>
<dbReference type="InterPro" id="IPR001296">
    <property type="entry name" value="Glyco_trans_1"/>
</dbReference>
<dbReference type="SUPFAM" id="SSF53756">
    <property type="entry name" value="UDP-Glycosyltransferase/glycogen phosphorylase"/>
    <property type="match status" value="1"/>
</dbReference>
<evidence type="ECO:0000313" key="5">
    <source>
        <dbReference type="EMBL" id="MBK1877405.1"/>
    </source>
</evidence>
<reference evidence="5" key="1">
    <citation type="submission" date="2021-01" db="EMBL/GenBank/DDBJ databases">
        <title>Modified the classification status of verrucomicrobia.</title>
        <authorList>
            <person name="Feng X."/>
        </authorList>
    </citation>
    <scope>NUCLEOTIDE SEQUENCE</scope>
    <source>
        <strain evidence="5">KCTC 13126</strain>
    </source>
</reference>
<evidence type="ECO:0000259" key="3">
    <source>
        <dbReference type="Pfam" id="PF00534"/>
    </source>
</evidence>
<dbReference type="Proteomes" id="UP000617628">
    <property type="component" value="Unassembled WGS sequence"/>
</dbReference>
<sequence>MRLALLQDHLRNGGTEQQTLAIAEGLAQHGVEVHLIIFRRGGVLDEKVAAAVPSGHNPDPDTQNPTTHYLNQGFLKTDWFAPGLTRLLNKIRPDAVLPMGRMANCHAGLLAKKKRDYTLYATFRTGRKIPYLYRRALRHADHIVANSREALRRIATDHSIHRPDTSSVIYNGCIRDFETTIPNVGACLSRDSQQPSPTLHLVSISMFRPQKKQIRLIRICSQLPKDLNWKLTLAGDGPTRSACQAEAQRLGLADRIHFPGLLKDPRSLYADADIAVHTSDQESLPNFLVEAQMSGIPVIAYDVNGVGETFLDQQSGYLIPHRDEAAFLQALQKLATDQDLQVQMSETARTHAQKNFSLKSQIQAYYRLLSR</sequence>
<feature type="domain" description="Glycosyltransferase subfamily 4-like N-terminal" evidence="4">
    <location>
        <begin position="13"/>
        <end position="172"/>
    </location>
</feature>
<dbReference type="PANTHER" id="PTHR12526:SF510">
    <property type="entry name" value="D-INOSITOL 3-PHOSPHATE GLYCOSYLTRANSFERASE"/>
    <property type="match status" value="1"/>
</dbReference>
<dbReference type="Pfam" id="PF13439">
    <property type="entry name" value="Glyco_transf_4"/>
    <property type="match status" value="1"/>
</dbReference>